<keyword evidence="8" id="KW-1185">Reference proteome</keyword>
<evidence type="ECO:0000259" key="6">
    <source>
        <dbReference type="PROSITE" id="PS51007"/>
    </source>
</evidence>
<protein>
    <recommendedName>
        <fullName evidence="6">Cytochrome c domain-containing protein</fullName>
    </recommendedName>
</protein>
<evidence type="ECO:0000256" key="3">
    <source>
        <dbReference type="ARBA" id="ARBA00023004"/>
    </source>
</evidence>
<name>A0A372IM38_9BACT</name>
<dbReference type="SUPFAM" id="SSF46626">
    <property type="entry name" value="Cytochrome c"/>
    <property type="match status" value="2"/>
</dbReference>
<keyword evidence="2 4" id="KW-0479">Metal-binding</keyword>
<reference evidence="7 8" key="1">
    <citation type="submission" date="2018-08" db="EMBL/GenBank/DDBJ databases">
        <title>Acidipila sp. 4G-K13, an acidobacterium isolated from forest soil.</title>
        <authorList>
            <person name="Gao Z.-H."/>
            <person name="Qiu L.-H."/>
        </authorList>
    </citation>
    <scope>NUCLEOTIDE SEQUENCE [LARGE SCALE GENOMIC DNA]</scope>
    <source>
        <strain evidence="7 8">4G-K13</strain>
    </source>
</reference>
<dbReference type="Gene3D" id="1.10.760.10">
    <property type="entry name" value="Cytochrome c-like domain"/>
    <property type="match status" value="1"/>
</dbReference>
<evidence type="ECO:0000256" key="2">
    <source>
        <dbReference type="ARBA" id="ARBA00022723"/>
    </source>
</evidence>
<dbReference type="InterPro" id="IPR036909">
    <property type="entry name" value="Cyt_c-like_dom_sf"/>
</dbReference>
<sequence length="687" mass="75964">MHLKRSLLIRAAGVILAAAAATGGFTTWAQNTYPCPSGRSSCYQSSYAGLTPLQMHGRDTWYFWTGGDVDASGKSVVGDQALWRFLAVESHGEFDLLQAVDSRYRGERFRRFGVISDPDCMKATHADQYGLWMDDCSSPDVPQIPDIPGEPTGVMGLRKFRNPKFKESEWDVKKYMADPATMEPPYLIGIACGFCHVGFNPLHPPADPENPQWHNLFPGIGNQYFREQLFFTAKYPPKRGLKASDFRWQVAQAQPPGTSDTSQVATDHINNPNVINNIANLNDRPKFKEVTADGVTREVYHVLKDGSDSVGSACLDDPTPKPGVDDTACAALRVYVNIGVCAGVWTTLHDPVFGLKRPQSVFDPKSARKQDGACDEGWTNTEARMNGLEAFLRTLAPLKLADADGGAAYLPKDQQVVVRGKLVFAENCARCHSSKRPPQGDARSETEWFRQAVMQEDFLTDNFLSDDVRHPVSEIGTNSERAMGTNAQAGHIWAEFSSETYKQQPEVEISGLTDPLHPSLKLLPVEARGGRGYYRTPTLANVWATAPFFHNNSLGIFNGDPSVAGRIAAYEDAMQKLLWPERRDGLKTIRRTTQASTFEYEEGGHVCIARNTPIDVVANAGAVPPEVLRRDNFLNRLLCRITSGGHVNGLFLLTDNAPDFVEDRGHTFGSTLPDDDKRALTEYIKTF</sequence>
<accession>A0A372IM38</accession>
<dbReference type="GO" id="GO:0046872">
    <property type="term" value="F:metal ion binding"/>
    <property type="evidence" value="ECO:0007669"/>
    <property type="project" value="UniProtKB-KW"/>
</dbReference>
<dbReference type="GO" id="GO:0009055">
    <property type="term" value="F:electron transfer activity"/>
    <property type="evidence" value="ECO:0007669"/>
    <property type="project" value="InterPro"/>
</dbReference>
<dbReference type="AlphaFoldDB" id="A0A372IM38"/>
<dbReference type="Proteomes" id="UP000264702">
    <property type="component" value="Unassembled WGS sequence"/>
</dbReference>
<feature type="chain" id="PRO_5016596380" description="Cytochrome c domain-containing protein" evidence="5">
    <location>
        <begin position="21"/>
        <end position="687"/>
    </location>
</feature>
<dbReference type="GO" id="GO:0004130">
    <property type="term" value="F:cytochrome-c peroxidase activity"/>
    <property type="evidence" value="ECO:0007669"/>
    <property type="project" value="TreeGrafter"/>
</dbReference>
<keyword evidence="3 4" id="KW-0408">Iron</keyword>
<dbReference type="InterPro" id="IPR009056">
    <property type="entry name" value="Cyt_c-like_dom"/>
</dbReference>
<feature type="domain" description="Cytochrome c" evidence="6">
    <location>
        <begin position="415"/>
        <end position="687"/>
    </location>
</feature>
<evidence type="ECO:0000256" key="1">
    <source>
        <dbReference type="ARBA" id="ARBA00022617"/>
    </source>
</evidence>
<dbReference type="RefSeq" id="WP_117299872.1">
    <property type="nucleotide sequence ID" value="NZ_QVQT02000004.1"/>
</dbReference>
<dbReference type="PANTHER" id="PTHR30600">
    <property type="entry name" value="CYTOCHROME C PEROXIDASE-RELATED"/>
    <property type="match status" value="1"/>
</dbReference>
<feature type="signal peptide" evidence="5">
    <location>
        <begin position="1"/>
        <end position="20"/>
    </location>
</feature>
<gene>
    <name evidence="7" type="ORF">D0Y96_11135</name>
</gene>
<dbReference type="PANTHER" id="PTHR30600:SF9">
    <property type="entry name" value="BLR7738 PROTEIN"/>
    <property type="match status" value="1"/>
</dbReference>
<organism evidence="7 8">
    <name type="scientific">Paracidobacterium acidisoli</name>
    <dbReference type="NCBI Taxonomy" id="2303751"/>
    <lineage>
        <taxon>Bacteria</taxon>
        <taxon>Pseudomonadati</taxon>
        <taxon>Acidobacteriota</taxon>
        <taxon>Terriglobia</taxon>
        <taxon>Terriglobales</taxon>
        <taxon>Acidobacteriaceae</taxon>
        <taxon>Paracidobacterium</taxon>
    </lineage>
</organism>
<evidence type="ECO:0000256" key="4">
    <source>
        <dbReference type="PROSITE-ProRule" id="PRU00433"/>
    </source>
</evidence>
<evidence type="ECO:0000256" key="5">
    <source>
        <dbReference type="SAM" id="SignalP"/>
    </source>
</evidence>
<dbReference type="OrthoDB" id="9805202at2"/>
<keyword evidence="5" id="KW-0732">Signal</keyword>
<keyword evidence="1 4" id="KW-0349">Heme</keyword>
<dbReference type="PROSITE" id="PS51007">
    <property type="entry name" value="CYTC"/>
    <property type="match status" value="1"/>
</dbReference>
<comment type="caution">
    <text evidence="7">The sequence shown here is derived from an EMBL/GenBank/DDBJ whole genome shotgun (WGS) entry which is preliminary data.</text>
</comment>
<dbReference type="InterPro" id="IPR051395">
    <property type="entry name" value="Cytochrome_c_Peroxidase/MauG"/>
</dbReference>
<evidence type="ECO:0000313" key="7">
    <source>
        <dbReference type="EMBL" id="RFU15986.1"/>
    </source>
</evidence>
<dbReference type="EMBL" id="QVQT01000004">
    <property type="protein sequence ID" value="RFU15986.1"/>
    <property type="molecule type" value="Genomic_DNA"/>
</dbReference>
<evidence type="ECO:0000313" key="8">
    <source>
        <dbReference type="Proteomes" id="UP000264702"/>
    </source>
</evidence>
<proteinExistence type="predicted"/>
<dbReference type="GO" id="GO:0020037">
    <property type="term" value="F:heme binding"/>
    <property type="evidence" value="ECO:0007669"/>
    <property type="project" value="InterPro"/>
</dbReference>